<dbReference type="Pfam" id="PF01740">
    <property type="entry name" value="STAS"/>
    <property type="match status" value="1"/>
</dbReference>
<dbReference type="Gene3D" id="3.30.750.24">
    <property type="entry name" value="STAS domain"/>
    <property type="match status" value="1"/>
</dbReference>
<keyword evidence="5" id="KW-1185">Reference proteome</keyword>
<feature type="domain" description="STAS" evidence="3">
    <location>
        <begin position="27"/>
        <end position="110"/>
    </location>
</feature>
<evidence type="ECO:0000256" key="1">
    <source>
        <dbReference type="ARBA" id="ARBA00009013"/>
    </source>
</evidence>
<sequence length="134" mass="14476">MSENDTACVAEHRTVKGAALPHHATGGAIIVSVHGEMDAVTAPTLIERFDALTAHPHPDLVLDLRSVTFIDCAGLGVLCRARNRALARCGRLRLITQSARFRRVLRATGLGHVFEVHERLPRLAPGPHGSAQPR</sequence>
<comment type="caution">
    <text evidence="4">The sequence shown here is derived from an EMBL/GenBank/DDBJ whole genome shotgun (WGS) entry which is preliminary data.</text>
</comment>
<dbReference type="AlphaFoldDB" id="A0A7W9PS01"/>
<dbReference type="SUPFAM" id="SSF52091">
    <property type="entry name" value="SpoIIaa-like"/>
    <property type="match status" value="1"/>
</dbReference>
<dbReference type="NCBIfam" id="TIGR00377">
    <property type="entry name" value="ant_ant_sig"/>
    <property type="match status" value="1"/>
</dbReference>
<dbReference type="InterPro" id="IPR003658">
    <property type="entry name" value="Anti-sigma_ant"/>
</dbReference>
<dbReference type="PANTHER" id="PTHR33495:SF2">
    <property type="entry name" value="ANTI-SIGMA FACTOR ANTAGONIST TM_1081-RELATED"/>
    <property type="match status" value="1"/>
</dbReference>
<dbReference type="PROSITE" id="PS50801">
    <property type="entry name" value="STAS"/>
    <property type="match status" value="1"/>
</dbReference>
<dbReference type="InterPro" id="IPR002645">
    <property type="entry name" value="STAS_dom"/>
</dbReference>
<evidence type="ECO:0000256" key="2">
    <source>
        <dbReference type="RuleBase" id="RU003749"/>
    </source>
</evidence>
<comment type="similarity">
    <text evidence="1 2">Belongs to the anti-sigma-factor antagonist family.</text>
</comment>
<dbReference type="GO" id="GO:0043856">
    <property type="term" value="F:anti-sigma factor antagonist activity"/>
    <property type="evidence" value="ECO:0007669"/>
    <property type="project" value="InterPro"/>
</dbReference>
<protein>
    <recommendedName>
        <fullName evidence="2">Anti-sigma factor antagonist</fullName>
    </recommendedName>
</protein>
<name>A0A7W9PS01_9ACTN</name>
<dbReference type="CDD" id="cd07043">
    <property type="entry name" value="STAS_anti-anti-sigma_factors"/>
    <property type="match status" value="1"/>
</dbReference>
<dbReference type="EMBL" id="JACHJK010000003">
    <property type="protein sequence ID" value="MBB5926765.1"/>
    <property type="molecule type" value="Genomic_DNA"/>
</dbReference>
<gene>
    <name evidence="4" type="ORF">FHS34_002221</name>
</gene>
<dbReference type="InterPro" id="IPR036513">
    <property type="entry name" value="STAS_dom_sf"/>
</dbReference>
<dbReference type="RefSeq" id="WP_184963670.1">
    <property type="nucleotide sequence ID" value="NZ_JACHJK010000003.1"/>
</dbReference>
<organism evidence="4 5">
    <name type="scientific">Streptomyces echinatus</name>
    <dbReference type="NCBI Taxonomy" id="67293"/>
    <lineage>
        <taxon>Bacteria</taxon>
        <taxon>Bacillati</taxon>
        <taxon>Actinomycetota</taxon>
        <taxon>Actinomycetes</taxon>
        <taxon>Kitasatosporales</taxon>
        <taxon>Streptomycetaceae</taxon>
        <taxon>Streptomyces</taxon>
    </lineage>
</organism>
<evidence type="ECO:0000259" key="3">
    <source>
        <dbReference type="PROSITE" id="PS50801"/>
    </source>
</evidence>
<proteinExistence type="inferred from homology"/>
<dbReference type="Proteomes" id="UP000585836">
    <property type="component" value="Unassembled WGS sequence"/>
</dbReference>
<evidence type="ECO:0000313" key="4">
    <source>
        <dbReference type="EMBL" id="MBB5926765.1"/>
    </source>
</evidence>
<evidence type="ECO:0000313" key="5">
    <source>
        <dbReference type="Proteomes" id="UP000585836"/>
    </source>
</evidence>
<accession>A0A7W9PS01</accession>
<dbReference type="PANTHER" id="PTHR33495">
    <property type="entry name" value="ANTI-SIGMA FACTOR ANTAGONIST TM_1081-RELATED-RELATED"/>
    <property type="match status" value="1"/>
</dbReference>
<reference evidence="4 5" key="1">
    <citation type="submission" date="2020-08" db="EMBL/GenBank/DDBJ databases">
        <title>Genomic Encyclopedia of Type Strains, Phase III (KMG-III): the genomes of soil and plant-associated and newly described type strains.</title>
        <authorList>
            <person name="Whitman W."/>
        </authorList>
    </citation>
    <scope>NUCLEOTIDE SEQUENCE [LARGE SCALE GENOMIC DNA]</scope>
    <source>
        <strain evidence="4 5">CECT 3313</strain>
    </source>
</reference>